<keyword evidence="2" id="KW-1133">Transmembrane helix</keyword>
<keyword evidence="2" id="KW-0472">Membrane</keyword>
<accession>A0A1G7ALE0</accession>
<evidence type="ECO:0000256" key="2">
    <source>
        <dbReference type="SAM" id="Phobius"/>
    </source>
</evidence>
<keyword evidence="2" id="KW-0812">Transmembrane</keyword>
<feature type="transmembrane region" description="Helical" evidence="2">
    <location>
        <begin position="36"/>
        <end position="55"/>
    </location>
</feature>
<evidence type="ECO:0000313" key="4">
    <source>
        <dbReference type="Proteomes" id="UP000243205"/>
    </source>
</evidence>
<feature type="compositionally biased region" description="Gly residues" evidence="1">
    <location>
        <begin position="105"/>
        <end position="131"/>
    </location>
</feature>
<protein>
    <submittedName>
        <fullName evidence="3">Uncharacterized protein</fullName>
    </submittedName>
</protein>
<sequence length="152" mass="15269">MLCGMFAAMLAYTALIQLVAKGLKIYIASATGTHILGPISILAFIVLSTIMFVYLTHKAFSIITHLAEKVLAWIGSGAGSFNEAAEEQRMNRVFMMAGNMKAKPGGGGGGGGGGNANNGGGNTNNSGGGGNTNNSGGKLAQSDANQGQSGDA</sequence>
<feature type="region of interest" description="Disordered" evidence="1">
    <location>
        <begin position="105"/>
        <end position="152"/>
    </location>
</feature>
<gene>
    <name evidence="3" type="ORF">SAMN05661003_104110</name>
</gene>
<feature type="compositionally biased region" description="Polar residues" evidence="1">
    <location>
        <begin position="142"/>
        <end position="152"/>
    </location>
</feature>
<dbReference type="RefSeq" id="WP_092077180.1">
    <property type="nucleotide sequence ID" value="NZ_FNAQ01000004.1"/>
</dbReference>
<dbReference type="AlphaFoldDB" id="A0A1G7ALE0"/>
<evidence type="ECO:0000256" key="1">
    <source>
        <dbReference type="SAM" id="MobiDB-lite"/>
    </source>
</evidence>
<name>A0A1G7ALE0_9BACT</name>
<reference evidence="4" key="1">
    <citation type="submission" date="2016-10" db="EMBL/GenBank/DDBJ databases">
        <authorList>
            <person name="Varghese N."/>
            <person name="Submissions S."/>
        </authorList>
    </citation>
    <scope>NUCLEOTIDE SEQUENCE [LARGE SCALE GENOMIC DNA]</scope>
    <source>
        <strain evidence="4">DSM 8987</strain>
    </source>
</reference>
<keyword evidence="4" id="KW-1185">Reference proteome</keyword>
<dbReference type="STRING" id="57664.SAMN05661003_104110"/>
<proteinExistence type="predicted"/>
<dbReference type="EMBL" id="FNAQ01000004">
    <property type="protein sequence ID" value="SDE15698.1"/>
    <property type="molecule type" value="Genomic_DNA"/>
</dbReference>
<organism evidence="3 4">
    <name type="scientific">Desulfuromonas thiophila</name>
    <dbReference type="NCBI Taxonomy" id="57664"/>
    <lineage>
        <taxon>Bacteria</taxon>
        <taxon>Pseudomonadati</taxon>
        <taxon>Thermodesulfobacteriota</taxon>
        <taxon>Desulfuromonadia</taxon>
        <taxon>Desulfuromonadales</taxon>
        <taxon>Desulfuromonadaceae</taxon>
        <taxon>Desulfuromonas</taxon>
    </lineage>
</organism>
<evidence type="ECO:0000313" key="3">
    <source>
        <dbReference type="EMBL" id="SDE15698.1"/>
    </source>
</evidence>
<dbReference type="Proteomes" id="UP000243205">
    <property type="component" value="Unassembled WGS sequence"/>
</dbReference>